<dbReference type="PROSITE" id="PS50054">
    <property type="entry name" value="TYR_PHOSPHATASE_DUAL"/>
    <property type="match status" value="1"/>
</dbReference>
<dbReference type="InterPro" id="IPR000387">
    <property type="entry name" value="Tyr_Pase_dom"/>
</dbReference>
<dbReference type="Pfam" id="PF00782">
    <property type="entry name" value="DSPc"/>
    <property type="match status" value="1"/>
</dbReference>
<name>A0A6C0IAW2_9ZZZZ</name>
<dbReference type="InterPro" id="IPR020422">
    <property type="entry name" value="TYR_PHOSPHATASE_DUAL_dom"/>
</dbReference>
<dbReference type="SMART" id="SM00195">
    <property type="entry name" value="DSPc"/>
    <property type="match status" value="1"/>
</dbReference>
<dbReference type="PANTHER" id="PTHR10159">
    <property type="entry name" value="DUAL SPECIFICITY PROTEIN PHOSPHATASE"/>
    <property type="match status" value="1"/>
</dbReference>
<dbReference type="EMBL" id="MN740152">
    <property type="protein sequence ID" value="QHT89740.1"/>
    <property type="molecule type" value="Genomic_DNA"/>
</dbReference>
<evidence type="ECO:0000256" key="2">
    <source>
        <dbReference type="ARBA" id="ARBA00022912"/>
    </source>
</evidence>
<feature type="domain" description="Tyrosine specific protein phosphatases" evidence="4">
    <location>
        <begin position="86"/>
        <end position="140"/>
    </location>
</feature>
<dbReference type="GO" id="GO:0004721">
    <property type="term" value="F:phosphoprotein phosphatase activity"/>
    <property type="evidence" value="ECO:0007669"/>
    <property type="project" value="UniProtKB-KW"/>
</dbReference>
<dbReference type="AlphaFoldDB" id="A0A6C0IAW2"/>
<reference evidence="5" key="1">
    <citation type="journal article" date="2020" name="Nature">
        <title>Giant virus diversity and host interactions through global metagenomics.</title>
        <authorList>
            <person name="Schulz F."/>
            <person name="Roux S."/>
            <person name="Paez-Espino D."/>
            <person name="Jungbluth S."/>
            <person name="Walsh D.A."/>
            <person name="Denef V.J."/>
            <person name="McMahon K.D."/>
            <person name="Konstantinidis K.T."/>
            <person name="Eloe-Fadrosh E.A."/>
            <person name="Kyrpides N.C."/>
            <person name="Woyke T."/>
        </authorList>
    </citation>
    <scope>NUCLEOTIDE SEQUENCE</scope>
    <source>
        <strain evidence="5">GVMAG-M-3300023184-62</strain>
    </source>
</reference>
<evidence type="ECO:0000259" key="3">
    <source>
        <dbReference type="PROSITE" id="PS50054"/>
    </source>
</evidence>
<feature type="domain" description="Tyrosine-protein phosphatase" evidence="3">
    <location>
        <begin position="14"/>
        <end position="162"/>
    </location>
</feature>
<evidence type="ECO:0000256" key="1">
    <source>
        <dbReference type="ARBA" id="ARBA00022801"/>
    </source>
</evidence>
<evidence type="ECO:0000259" key="4">
    <source>
        <dbReference type="PROSITE" id="PS50056"/>
    </source>
</evidence>
<evidence type="ECO:0000313" key="5">
    <source>
        <dbReference type="EMBL" id="QHT89740.1"/>
    </source>
</evidence>
<dbReference type="GO" id="GO:0005737">
    <property type="term" value="C:cytoplasm"/>
    <property type="evidence" value="ECO:0007669"/>
    <property type="project" value="TreeGrafter"/>
</dbReference>
<proteinExistence type="predicted"/>
<dbReference type="PROSITE" id="PS50056">
    <property type="entry name" value="TYR_PHOSPHATASE_2"/>
    <property type="match status" value="1"/>
</dbReference>
<keyword evidence="1" id="KW-0378">Hydrolase</keyword>
<organism evidence="5">
    <name type="scientific">viral metagenome</name>
    <dbReference type="NCBI Taxonomy" id="1070528"/>
    <lineage>
        <taxon>unclassified sequences</taxon>
        <taxon>metagenomes</taxon>
        <taxon>organismal metagenomes</taxon>
    </lineage>
</organism>
<dbReference type="InterPro" id="IPR016130">
    <property type="entry name" value="Tyr_Pase_AS"/>
</dbReference>
<dbReference type="InterPro" id="IPR000340">
    <property type="entry name" value="Dual-sp_phosphatase_cat-dom"/>
</dbReference>
<dbReference type="GO" id="GO:0043409">
    <property type="term" value="P:negative regulation of MAPK cascade"/>
    <property type="evidence" value="ECO:0007669"/>
    <property type="project" value="TreeGrafter"/>
</dbReference>
<dbReference type="PROSITE" id="PS00383">
    <property type="entry name" value="TYR_PHOSPHATASE_1"/>
    <property type="match status" value="1"/>
</dbReference>
<dbReference type="InterPro" id="IPR029021">
    <property type="entry name" value="Prot-tyrosine_phosphatase-like"/>
</dbReference>
<dbReference type="Gene3D" id="3.90.190.10">
    <property type="entry name" value="Protein tyrosine phosphatase superfamily"/>
    <property type="match status" value="1"/>
</dbReference>
<keyword evidence="2" id="KW-0904">Protein phosphatase</keyword>
<evidence type="ECO:0008006" key="6">
    <source>
        <dbReference type="Google" id="ProtNLM"/>
    </source>
</evidence>
<dbReference type="SUPFAM" id="SSF52799">
    <property type="entry name" value="(Phosphotyrosine protein) phosphatases II"/>
    <property type="match status" value="1"/>
</dbReference>
<dbReference type="CDD" id="cd14498">
    <property type="entry name" value="DSP"/>
    <property type="match status" value="1"/>
</dbReference>
<sequence>MEDFHKTIRSYKNNADIIIPRLWLGNFNASQDVMFLNANQISVVFNCTKDLPFQTQGIKTMIQYRVPIDDNLEPEEIRNLSLWSQEAVYKLMREYKSGKHILVHCAAGMQRSAAVVAMFLIAAYHTRAMEAMLYIKKRRPIAFFPGANFNNAIVEFDATFHKDIMPKLGYLPGHIPEDF</sequence>
<dbReference type="PANTHER" id="PTHR10159:SF519">
    <property type="entry name" value="DUAL SPECIFICITY PROTEIN PHOSPHATASE MPK3"/>
    <property type="match status" value="1"/>
</dbReference>
<protein>
    <recommendedName>
        <fullName evidence="6">Dual specificity phosphatase catalytic domain</fullName>
    </recommendedName>
</protein>
<accession>A0A6C0IAW2</accession>